<keyword evidence="4" id="KW-1185">Reference proteome</keyword>
<dbReference type="HOGENOM" id="CLU_1094416_0_0_1"/>
<evidence type="ECO:0000256" key="1">
    <source>
        <dbReference type="SAM" id="MobiDB-lite"/>
    </source>
</evidence>
<dbReference type="STRING" id="747525.W4JSM5"/>
<dbReference type="RefSeq" id="XP_009551361.1">
    <property type="nucleotide sequence ID" value="XM_009553066.1"/>
</dbReference>
<sequence>MIFLLLQMASIINLTINYSDSTFVNESTQMTPTPKSSVTEEQFSLSDKEQAAYEAGMDDEATTRLQEEEDRYRDEIMEELKYQERLRQYTEEEAAHPTPSPPHSPSPPPLICEGNKGIIFLDRELYLSTPVTYLMGLIEGSPSTEFVLGPTWPEIQRALEILEEERAFVQHAQSALQMREGTLIARINAGSEGGIREAFGRYRTALDKYQRCRLAPNTVGPCPTNDKPPKDIRQHLGQFAHTSRTHHGHTGVLQ</sequence>
<gene>
    <name evidence="3" type="ORF">HETIRDRAFT_429907</name>
</gene>
<feature type="compositionally biased region" description="Pro residues" evidence="1">
    <location>
        <begin position="98"/>
        <end position="110"/>
    </location>
</feature>
<organism evidence="3 4">
    <name type="scientific">Heterobasidion irregulare (strain TC 32-1)</name>
    <dbReference type="NCBI Taxonomy" id="747525"/>
    <lineage>
        <taxon>Eukaryota</taxon>
        <taxon>Fungi</taxon>
        <taxon>Dikarya</taxon>
        <taxon>Basidiomycota</taxon>
        <taxon>Agaricomycotina</taxon>
        <taxon>Agaricomycetes</taxon>
        <taxon>Russulales</taxon>
        <taxon>Bondarzewiaceae</taxon>
        <taxon>Heterobasidion</taxon>
        <taxon>Heterobasidion annosum species complex</taxon>
    </lineage>
</organism>
<keyword evidence="2" id="KW-0732">Signal</keyword>
<proteinExistence type="predicted"/>
<feature type="region of interest" description="Disordered" evidence="1">
    <location>
        <begin position="29"/>
        <end position="65"/>
    </location>
</feature>
<dbReference type="AlphaFoldDB" id="W4JSM5"/>
<dbReference type="EMBL" id="KI925464">
    <property type="protein sequence ID" value="ETW76459.1"/>
    <property type="molecule type" value="Genomic_DNA"/>
</dbReference>
<feature type="signal peptide" evidence="2">
    <location>
        <begin position="1"/>
        <end position="21"/>
    </location>
</feature>
<feature type="chain" id="PRO_5004844940" evidence="2">
    <location>
        <begin position="22"/>
        <end position="254"/>
    </location>
</feature>
<protein>
    <submittedName>
        <fullName evidence="3">Uncharacterized protein</fullName>
    </submittedName>
</protein>
<feature type="compositionally biased region" description="Polar residues" evidence="1">
    <location>
        <begin position="29"/>
        <end position="45"/>
    </location>
</feature>
<accession>W4JSM5</accession>
<evidence type="ECO:0000256" key="2">
    <source>
        <dbReference type="SAM" id="SignalP"/>
    </source>
</evidence>
<dbReference type="Proteomes" id="UP000030671">
    <property type="component" value="Unassembled WGS sequence"/>
</dbReference>
<name>W4JSM5_HETIT</name>
<dbReference type="GeneID" id="20674393"/>
<dbReference type="KEGG" id="hir:HETIRDRAFT_429907"/>
<evidence type="ECO:0000313" key="3">
    <source>
        <dbReference type="EMBL" id="ETW76459.1"/>
    </source>
</evidence>
<feature type="region of interest" description="Disordered" evidence="1">
    <location>
        <begin position="90"/>
        <end position="111"/>
    </location>
</feature>
<dbReference type="InParanoid" id="W4JSM5"/>
<evidence type="ECO:0000313" key="4">
    <source>
        <dbReference type="Proteomes" id="UP000030671"/>
    </source>
</evidence>
<reference evidence="3 4" key="1">
    <citation type="journal article" date="2012" name="New Phytol.">
        <title>Insight into trade-off between wood decay and parasitism from the genome of a fungal forest pathogen.</title>
        <authorList>
            <person name="Olson A."/>
            <person name="Aerts A."/>
            <person name="Asiegbu F."/>
            <person name="Belbahri L."/>
            <person name="Bouzid O."/>
            <person name="Broberg A."/>
            <person name="Canback B."/>
            <person name="Coutinho P.M."/>
            <person name="Cullen D."/>
            <person name="Dalman K."/>
            <person name="Deflorio G."/>
            <person name="van Diepen L.T."/>
            <person name="Dunand C."/>
            <person name="Duplessis S."/>
            <person name="Durling M."/>
            <person name="Gonthier P."/>
            <person name="Grimwood J."/>
            <person name="Fossdal C.G."/>
            <person name="Hansson D."/>
            <person name="Henrissat B."/>
            <person name="Hietala A."/>
            <person name="Himmelstrand K."/>
            <person name="Hoffmeister D."/>
            <person name="Hogberg N."/>
            <person name="James T.Y."/>
            <person name="Karlsson M."/>
            <person name="Kohler A."/>
            <person name="Kues U."/>
            <person name="Lee Y.H."/>
            <person name="Lin Y.C."/>
            <person name="Lind M."/>
            <person name="Lindquist E."/>
            <person name="Lombard V."/>
            <person name="Lucas S."/>
            <person name="Lunden K."/>
            <person name="Morin E."/>
            <person name="Murat C."/>
            <person name="Park J."/>
            <person name="Raffaello T."/>
            <person name="Rouze P."/>
            <person name="Salamov A."/>
            <person name="Schmutz J."/>
            <person name="Solheim H."/>
            <person name="Stahlberg J."/>
            <person name="Velez H."/>
            <person name="de Vries R.P."/>
            <person name="Wiebenga A."/>
            <person name="Woodward S."/>
            <person name="Yakovlev I."/>
            <person name="Garbelotto M."/>
            <person name="Martin F."/>
            <person name="Grigoriev I.V."/>
            <person name="Stenlid J."/>
        </authorList>
    </citation>
    <scope>NUCLEOTIDE SEQUENCE [LARGE SCALE GENOMIC DNA]</scope>
    <source>
        <strain evidence="3 4">TC 32-1</strain>
    </source>
</reference>